<dbReference type="AlphaFoldDB" id="A0A0N0VEY6"/>
<protein>
    <recommendedName>
        <fullName evidence="5">diacylglycerol O-acyltransferase</fullName>
        <ecNumber evidence="5">2.3.1.20</ecNumber>
    </recommendedName>
</protein>
<evidence type="ECO:0000256" key="4">
    <source>
        <dbReference type="ARBA" id="ARBA00005420"/>
    </source>
</evidence>
<comment type="caution">
    <text evidence="17">The sequence shown here is derived from an EMBL/GenBank/DDBJ whole genome shotgun (WGS) entry which is preliminary data.</text>
</comment>
<keyword evidence="12" id="KW-0443">Lipid metabolism</keyword>
<dbReference type="RefSeq" id="XP_015658092.1">
    <property type="nucleotide sequence ID" value="XM_015803450.1"/>
</dbReference>
<dbReference type="PANTHER" id="PTHR12317:SF0">
    <property type="entry name" value="ACYLTRANSFERASE"/>
    <property type="match status" value="1"/>
</dbReference>
<evidence type="ECO:0000256" key="8">
    <source>
        <dbReference type="ARBA" id="ARBA00022692"/>
    </source>
</evidence>
<evidence type="ECO:0000256" key="1">
    <source>
        <dbReference type="ARBA" id="ARBA00004477"/>
    </source>
</evidence>
<dbReference type="CDD" id="cd07987">
    <property type="entry name" value="LPLAT_MGAT-like"/>
    <property type="match status" value="1"/>
</dbReference>
<comment type="subcellular location">
    <subcellularLocation>
        <location evidence="1">Endoplasmic reticulum membrane</location>
        <topology evidence="1">Multi-pass membrane protein</topology>
    </subcellularLocation>
</comment>
<dbReference type="InterPro" id="IPR007130">
    <property type="entry name" value="DAGAT"/>
</dbReference>
<evidence type="ECO:0000256" key="7">
    <source>
        <dbReference type="ARBA" id="ARBA00022679"/>
    </source>
</evidence>
<dbReference type="GO" id="GO:0019432">
    <property type="term" value="P:triglyceride biosynthetic process"/>
    <property type="evidence" value="ECO:0007669"/>
    <property type="project" value="TreeGrafter"/>
</dbReference>
<feature type="compositionally biased region" description="Low complexity" evidence="15">
    <location>
        <begin position="163"/>
        <end position="172"/>
    </location>
</feature>
<evidence type="ECO:0000256" key="16">
    <source>
        <dbReference type="SAM" id="Phobius"/>
    </source>
</evidence>
<organism evidence="17 18">
    <name type="scientific">Leptomonas pyrrhocoris</name>
    <name type="common">Firebug parasite</name>
    <dbReference type="NCBI Taxonomy" id="157538"/>
    <lineage>
        <taxon>Eukaryota</taxon>
        <taxon>Discoba</taxon>
        <taxon>Euglenozoa</taxon>
        <taxon>Kinetoplastea</taxon>
        <taxon>Metakinetoplastina</taxon>
        <taxon>Trypanosomatida</taxon>
        <taxon>Trypanosomatidae</taxon>
        <taxon>Leishmaniinae</taxon>
        <taxon>Leptomonas</taxon>
    </lineage>
</organism>
<evidence type="ECO:0000256" key="13">
    <source>
        <dbReference type="ARBA" id="ARBA00023136"/>
    </source>
</evidence>
<evidence type="ECO:0000256" key="12">
    <source>
        <dbReference type="ARBA" id="ARBA00023098"/>
    </source>
</evidence>
<feature type="compositionally biased region" description="Low complexity" evidence="15">
    <location>
        <begin position="67"/>
        <end position="88"/>
    </location>
</feature>
<evidence type="ECO:0000256" key="2">
    <source>
        <dbReference type="ARBA" id="ARBA00004771"/>
    </source>
</evidence>
<keyword evidence="6" id="KW-0444">Lipid biosynthesis</keyword>
<dbReference type="GO" id="GO:0005789">
    <property type="term" value="C:endoplasmic reticulum membrane"/>
    <property type="evidence" value="ECO:0007669"/>
    <property type="project" value="UniProtKB-SubCell"/>
</dbReference>
<evidence type="ECO:0000256" key="3">
    <source>
        <dbReference type="ARBA" id="ARBA00005189"/>
    </source>
</evidence>
<feature type="compositionally biased region" description="Basic residues" evidence="15">
    <location>
        <begin position="174"/>
        <end position="188"/>
    </location>
</feature>
<gene>
    <name evidence="17" type="ORF">ABB37_05440</name>
</gene>
<dbReference type="GO" id="GO:0006071">
    <property type="term" value="P:glycerol metabolic process"/>
    <property type="evidence" value="ECO:0007669"/>
    <property type="project" value="UniProtKB-KW"/>
</dbReference>
<dbReference type="EMBL" id="LGTL01000010">
    <property type="protein sequence ID" value="KPA79652.1"/>
    <property type="molecule type" value="Genomic_DNA"/>
</dbReference>
<dbReference type="Proteomes" id="UP000037923">
    <property type="component" value="Unassembled WGS sequence"/>
</dbReference>
<keyword evidence="14" id="KW-0012">Acyltransferase</keyword>
<evidence type="ECO:0000256" key="10">
    <source>
        <dbReference type="ARBA" id="ARBA00022824"/>
    </source>
</evidence>
<keyword evidence="7" id="KW-0808">Transferase</keyword>
<dbReference type="PANTHER" id="PTHR12317">
    <property type="entry name" value="DIACYLGLYCEROL O-ACYLTRANSFERASE"/>
    <property type="match status" value="1"/>
</dbReference>
<dbReference type="EC" id="2.3.1.20" evidence="5"/>
<comment type="pathway">
    <text evidence="3">Lipid metabolism.</text>
</comment>
<evidence type="ECO:0000313" key="18">
    <source>
        <dbReference type="Proteomes" id="UP000037923"/>
    </source>
</evidence>
<dbReference type="RefSeq" id="XP_015658091.1">
    <property type="nucleotide sequence ID" value="XM_015803449.1"/>
</dbReference>
<dbReference type="GeneID" id="26905730"/>
<evidence type="ECO:0000256" key="6">
    <source>
        <dbReference type="ARBA" id="ARBA00022516"/>
    </source>
</evidence>
<evidence type="ECO:0000256" key="9">
    <source>
        <dbReference type="ARBA" id="ARBA00022798"/>
    </source>
</evidence>
<feature type="region of interest" description="Disordered" evidence="15">
    <location>
        <begin position="1"/>
        <end position="104"/>
    </location>
</feature>
<evidence type="ECO:0000256" key="11">
    <source>
        <dbReference type="ARBA" id="ARBA00022989"/>
    </source>
</evidence>
<comment type="pathway">
    <text evidence="2">Glycerolipid metabolism; triacylglycerol biosynthesis.</text>
</comment>
<proteinExistence type="inferred from homology"/>
<keyword evidence="8 16" id="KW-0812">Transmembrane</keyword>
<feature type="transmembrane region" description="Helical" evidence="16">
    <location>
        <begin position="315"/>
        <end position="338"/>
    </location>
</feature>
<keyword evidence="18" id="KW-1185">Reference proteome</keyword>
<evidence type="ECO:0000313" key="17">
    <source>
        <dbReference type="EMBL" id="KPA79652.1"/>
    </source>
</evidence>
<feature type="region of interest" description="Disordered" evidence="15">
    <location>
        <begin position="160"/>
        <end position="215"/>
    </location>
</feature>
<sequence>MKCVPPQAQRPAPASLSPADVETKLSESQRPPSQSDERAIVNSPTCATSGAPFTATTPHVVSEAPARSGGPRSCSTTSRTSQASSQVSEPPLTHARPPASPDEVDEQLERILYAANQLRQLQRRGRYIAAREVRSLRRAFLFAVGAEQLYRQAVQAEADGARAASSTPTTPAFRCKRKTHAQRSTRKSRTADAAGTPAMSASAGATSHGEEEGKENAMSVVDTGTPMSRDATAPILLVQADPSAAGTMSPSAPDRKAGEHIMEYSPKAAAADHVLTALEQYVGVTPTSSSFDVNGVQFSWRSVFHTPGKRRLQSLVMSIFIFFTGIPICLAISFLLLLSRYTAPLMIAYTIWTFTFGRPSHPHPKREQFTRFFLWRYYRDYFPIRLVVPKAVRRKVDKTRNYFFVYHPHGIHTFGALLNFGLDTNDLWDLLPGITVHLQTLKANLFVPFWRHLTIWMGCGDASAACIRKTLRSGPGQSIMLVVGGAEESLMAKPNANDLLLLKRKGFIKIAMQEGTPLVPVYGFGENNVYNVANCANDPGVQRLTGLTKRYLGFTIPFVRGRGFFNFSYGILPHRRPIVVVMGEPIEVPHIAKPTAQDLDKWQAKYIEGLQKLYDEHRGIYDLESTGLRIMR</sequence>
<evidence type="ECO:0000256" key="15">
    <source>
        <dbReference type="SAM" id="MobiDB-lite"/>
    </source>
</evidence>
<reference evidence="17 18" key="1">
    <citation type="submission" date="2015-07" db="EMBL/GenBank/DDBJ databases">
        <title>High-quality genome of monoxenous trypanosomatid Leptomonas pyrrhocoris.</title>
        <authorList>
            <person name="Flegontov P."/>
            <person name="Butenko A."/>
            <person name="Firsov S."/>
            <person name="Vlcek C."/>
            <person name="Logacheva M.D."/>
            <person name="Field M."/>
            <person name="Filatov D."/>
            <person name="Flegontova O."/>
            <person name="Gerasimov E."/>
            <person name="Jackson A.P."/>
            <person name="Kelly S."/>
            <person name="Opperdoes F."/>
            <person name="O'Reilly A."/>
            <person name="Votypka J."/>
            <person name="Yurchenko V."/>
            <person name="Lukes J."/>
        </authorList>
    </citation>
    <scope>NUCLEOTIDE SEQUENCE [LARGE SCALE GENOMIC DNA]</scope>
    <source>
        <strain evidence="17">H10</strain>
    </source>
</reference>
<dbReference type="OMA" id="WRQLAIW"/>
<keyword evidence="9" id="KW-0319">Glycerol metabolism</keyword>
<comment type="similarity">
    <text evidence="4">Belongs to the diacylglycerol acyltransferase family.</text>
</comment>
<dbReference type="OrthoDB" id="264532at2759"/>
<dbReference type="Pfam" id="PF03982">
    <property type="entry name" value="DAGAT"/>
    <property type="match status" value="1"/>
</dbReference>
<evidence type="ECO:0000256" key="5">
    <source>
        <dbReference type="ARBA" id="ARBA00013244"/>
    </source>
</evidence>
<keyword evidence="10" id="KW-0256">Endoplasmic reticulum</keyword>
<dbReference type="GO" id="GO:0004144">
    <property type="term" value="F:diacylglycerol O-acyltransferase activity"/>
    <property type="evidence" value="ECO:0007669"/>
    <property type="project" value="UniProtKB-EC"/>
</dbReference>
<evidence type="ECO:0000256" key="14">
    <source>
        <dbReference type="ARBA" id="ARBA00023315"/>
    </source>
</evidence>
<dbReference type="VEuPathDB" id="TriTrypDB:LpyrH10_10_2090"/>
<keyword evidence="11 16" id="KW-1133">Transmembrane helix</keyword>
<dbReference type="EMBL" id="LGTL01000010">
    <property type="protein sequence ID" value="KPA79653.1"/>
    <property type="molecule type" value="Genomic_DNA"/>
</dbReference>
<keyword evidence="13 16" id="KW-0472">Membrane</keyword>
<name>A0A0N0VEY6_LEPPY</name>
<accession>A0A0N0VEY6</accession>